<keyword evidence="1 2" id="KW-0694">RNA-binding</keyword>
<reference evidence="5 6" key="1">
    <citation type="submission" date="2023-03" db="EMBL/GenBank/DDBJ databases">
        <title>Genome sequence of Lichtheimia ornata CBS 291.66.</title>
        <authorList>
            <person name="Mohabir J.T."/>
            <person name="Shea T.P."/>
            <person name="Kurbessoian T."/>
            <person name="Berby B."/>
            <person name="Fontaine J."/>
            <person name="Livny J."/>
            <person name="Gnirke A."/>
            <person name="Stajich J.E."/>
            <person name="Cuomo C.A."/>
        </authorList>
    </citation>
    <scope>NUCLEOTIDE SEQUENCE [LARGE SCALE GENOMIC DNA]</scope>
    <source>
        <strain evidence="5">CBS 291.66</strain>
    </source>
</reference>
<dbReference type="InterPro" id="IPR051229">
    <property type="entry name" value="ALYREF_mRNA_export"/>
</dbReference>
<dbReference type="InterPro" id="IPR035979">
    <property type="entry name" value="RBD_domain_sf"/>
</dbReference>
<evidence type="ECO:0000259" key="4">
    <source>
        <dbReference type="PROSITE" id="PS50102"/>
    </source>
</evidence>
<accession>A0AAD7UYZ2</accession>
<protein>
    <recommendedName>
        <fullName evidence="4">RRM domain-containing protein</fullName>
    </recommendedName>
</protein>
<sequence>MDIDRPLDDIIKKRNKGGRQQQQQQRKSQQKNQRGNSAKKQSNKNQNKNAGGNGRQRRNDKLKNGNNVNLGVSNKSKKSIGKASASRPNTNISSRLGQQPKQEKTNKTPIDPASIVITKKVSRRNNNMNSNSNNNNKQLPSMIRGVGHNNAQQSVMHRGLSIRGASYGASSSFGSPMGSSMGGGNIHGINIRGESGPATVVISNLDPSANAEDIRMICAQFGQVAHCEVLVDRTGRSFGEAEIEFTQKSAALECINKLDNEVADGRILRVTLRHRPTMVSSNYMNQSVRSVIAPTRSGFTSAH</sequence>
<dbReference type="GO" id="GO:0003729">
    <property type="term" value="F:mRNA binding"/>
    <property type="evidence" value="ECO:0007669"/>
    <property type="project" value="TreeGrafter"/>
</dbReference>
<dbReference type="PANTHER" id="PTHR19965">
    <property type="entry name" value="RNA AND EXPORT FACTOR BINDING PROTEIN"/>
    <property type="match status" value="1"/>
</dbReference>
<feature type="compositionally biased region" description="Low complexity" evidence="3">
    <location>
        <begin position="18"/>
        <end position="50"/>
    </location>
</feature>
<dbReference type="GeneID" id="83215851"/>
<dbReference type="PANTHER" id="PTHR19965:SF82">
    <property type="entry name" value="THO COMPLEX SUBUNIT 4"/>
    <property type="match status" value="1"/>
</dbReference>
<dbReference type="AlphaFoldDB" id="A0AAD7UYZ2"/>
<dbReference type="CDD" id="cd00590">
    <property type="entry name" value="RRM_SF"/>
    <property type="match status" value="1"/>
</dbReference>
<dbReference type="GO" id="GO:0005634">
    <property type="term" value="C:nucleus"/>
    <property type="evidence" value="ECO:0007669"/>
    <property type="project" value="TreeGrafter"/>
</dbReference>
<feature type="compositionally biased region" description="Basic and acidic residues" evidence="3">
    <location>
        <begin position="1"/>
        <end position="12"/>
    </location>
</feature>
<gene>
    <name evidence="5" type="ORF">O0I10_008444</name>
</gene>
<dbReference type="Gene3D" id="3.30.70.330">
    <property type="match status" value="1"/>
</dbReference>
<dbReference type="RefSeq" id="XP_058340693.1">
    <property type="nucleotide sequence ID" value="XM_058488447.1"/>
</dbReference>
<dbReference type="Pfam" id="PF00076">
    <property type="entry name" value="RRM_1"/>
    <property type="match status" value="1"/>
</dbReference>
<dbReference type="EMBL" id="JARTCD010000045">
    <property type="protein sequence ID" value="KAJ8655780.1"/>
    <property type="molecule type" value="Genomic_DNA"/>
</dbReference>
<dbReference type="InterPro" id="IPR012677">
    <property type="entry name" value="Nucleotide-bd_a/b_plait_sf"/>
</dbReference>
<feature type="region of interest" description="Disordered" evidence="3">
    <location>
        <begin position="1"/>
        <end position="114"/>
    </location>
</feature>
<dbReference type="SUPFAM" id="SSF54928">
    <property type="entry name" value="RNA-binding domain, RBD"/>
    <property type="match status" value="1"/>
</dbReference>
<keyword evidence="6" id="KW-1185">Reference proteome</keyword>
<dbReference type="InterPro" id="IPR000504">
    <property type="entry name" value="RRM_dom"/>
</dbReference>
<feature type="compositionally biased region" description="Polar residues" evidence="3">
    <location>
        <begin position="87"/>
        <end position="100"/>
    </location>
</feature>
<organism evidence="5 6">
    <name type="scientific">Lichtheimia ornata</name>
    <dbReference type="NCBI Taxonomy" id="688661"/>
    <lineage>
        <taxon>Eukaryota</taxon>
        <taxon>Fungi</taxon>
        <taxon>Fungi incertae sedis</taxon>
        <taxon>Mucoromycota</taxon>
        <taxon>Mucoromycotina</taxon>
        <taxon>Mucoromycetes</taxon>
        <taxon>Mucorales</taxon>
        <taxon>Lichtheimiaceae</taxon>
        <taxon>Lichtheimia</taxon>
    </lineage>
</organism>
<evidence type="ECO:0000256" key="3">
    <source>
        <dbReference type="SAM" id="MobiDB-lite"/>
    </source>
</evidence>
<evidence type="ECO:0000256" key="1">
    <source>
        <dbReference type="ARBA" id="ARBA00022884"/>
    </source>
</evidence>
<name>A0AAD7UYZ2_9FUNG</name>
<dbReference type="Proteomes" id="UP001234581">
    <property type="component" value="Unassembled WGS sequence"/>
</dbReference>
<comment type="caution">
    <text evidence="5">The sequence shown here is derived from an EMBL/GenBank/DDBJ whole genome shotgun (WGS) entry which is preliminary data.</text>
</comment>
<evidence type="ECO:0000313" key="6">
    <source>
        <dbReference type="Proteomes" id="UP001234581"/>
    </source>
</evidence>
<evidence type="ECO:0000313" key="5">
    <source>
        <dbReference type="EMBL" id="KAJ8655780.1"/>
    </source>
</evidence>
<feature type="domain" description="RRM" evidence="4">
    <location>
        <begin position="198"/>
        <end position="275"/>
    </location>
</feature>
<evidence type="ECO:0000256" key="2">
    <source>
        <dbReference type="PROSITE-ProRule" id="PRU00176"/>
    </source>
</evidence>
<proteinExistence type="predicted"/>
<dbReference type="PROSITE" id="PS50102">
    <property type="entry name" value="RRM"/>
    <property type="match status" value="1"/>
</dbReference>
<dbReference type="SMART" id="SM00360">
    <property type="entry name" value="RRM"/>
    <property type="match status" value="1"/>
</dbReference>